<sequence length="75" mass="8400">MLVRGARTLSSHLKGRMCIYFGGVQVPTRTSACWFEDFRDRGRLTLELSSSDGNRLYLLEGGHAAIRNAWALPTD</sequence>
<keyword evidence="2" id="KW-1185">Reference proteome</keyword>
<dbReference type="EMBL" id="LGRX02004975">
    <property type="protein sequence ID" value="KAK3279376.1"/>
    <property type="molecule type" value="Genomic_DNA"/>
</dbReference>
<dbReference type="Proteomes" id="UP001190700">
    <property type="component" value="Unassembled WGS sequence"/>
</dbReference>
<protein>
    <submittedName>
        <fullName evidence="1">Uncharacterized protein</fullName>
    </submittedName>
</protein>
<comment type="caution">
    <text evidence="1">The sequence shown here is derived from an EMBL/GenBank/DDBJ whole genome shotgun (WGS) entry which is preliminary data.</text>
</comment>
<evidence type="ECO:0000313" key="1">
    <source>
        <dbReference type="EMBL" id="KAK3279376.1"/>
    </source>
</evidence>
<gene>
    <name evidence="1" type="ORF">CYMTET_12739</name>
</gene>
<dbReference type="AlphaFoldDB" id="A0AAE0LBJ0"/>
<reference evidence="1 2" key="1">
    <citation type="journal article" date="2015" name="Genome Biol. Evol.">
        <title>Comparative Genomics of a Bacterivorous Green Alga Reveals Evolutionary Causalities and Consequences of Phago-Mixotrophic Mode of Nutrition.</title>
        <authorList>
            <person name="Burns J.A."/>
            <person name="Paasch A."/>
            <person name="Narechania A."/>
            <person name="Kim E."/>
        </authorList>
    </citation>
    <scope>NUCLEOTIDE SEQUENCE [LARGE SCALE GENOMIC DNA]</scope>
    <source>
        <strain evidence="1 2">PLY_AMNH</strain>
    </source>
</reference>
<name>A0AAE0LBJ0_9CHLO</name>
<organism evidence="1 2">
    <name type="scientific">Cymbomonas tetramitiformis</name>
    <dbReference type="NCBI Taxonomy" id="36881"/>
    <lineage>
        <taxon>Eukaryota</taxon>
        <taxon>Viridiplantae</taxon>
        <taxon>Chlorophyta</taxon>
        <taxon>Pyramimonadophyceae</taxon>
        <taxon>Pyramimonadales</taxon>
        <taxon>Pyramimonadaceae</taxon>
        <taxon>Cymbomonas</taxon>
    </lineage>
</organism>
<evidence type="ECO:0000313" key="2">
    <source>
        <dbReference type="Proteomes" id="UP001190700"/>
    </source>
</evidence>
<proteinExistence type="predicted"/>
<accession>A0AAE0LBJ0</accession>